<accession>A0ACC0CG81</accession>
<sequence>MKWTVSDSGEWIHLKRGIVPWRVWRNRSTWTSHHALWWVNLLVDIQKGLETKVGPRADLVGTLGICSLPTVALHVLLNSGVEAALMCLNPFKLPSERVSRLF</sequence>
<evidence type="ECO:0000313" key="1">
    <source>
        <dbReference type="EMBL" id="KAI5683847.1"/>
    </source>
</evidence>
<proteinExistence type="predicted"/>
<gene>
    <name evidence="1" type="ORF">M9H77_05075</name>
</gene>
<organism evidence="1 2">
    <name type="scientific">Catharanthus roseus</name>
    <name type="common">Madagascar periwinkle</name>
    <name type="synonym">Vinca rosea</name>
    <dbReference type="NCBI Taxonomy" id="4058"/>
    <lineage>
        <taxon>Eukaryota</taxon>
        <taxon>Viridiplantae</taxon>
        <taxon>Streptophyta</taxon>
        <taxon>Embryophyta</taxon>
        <taxon>Tracheophyta</taxon>
        <taxon>Spermatophyta</taxon>
        <taxon>Magnoliopsida</taxon>
        <taxon>eudicotyledons</taxon>
        <taxon>Gunneridae</taxon>
        <taxon>Pentapetalae</taxon>
        <taxon>asterids</taxon>
        <taxon>lamiids</taxon>
        <taxon>Gentianales</taxon>
        <taxon>Apocynaceae</taxon>
        <taxon>Rauvolfioideae</taxon>
        <taxon>Vinceae</taxon>
        <taxon>Catharanthinae</taxon>
        <taxon>Catharanthus</taxon>
    </lineage>
</organism>
<keyword evidence="2" id="KW-1185">Reference proteome</keyword>
<dbReference type="EMBL" id="CM044701">
    <property type="protein sequence ID" value="KAI5683847.1"/>
    <property type="molecule type" value="Genomic_DNA"/>
</dbReference>
<name>A0ACC0CG81_CATRO</name>
<evidence type="ECO:0000313" key="2">
    <source>
        <dbReference type="Proteomes" id="UP001060085"/>
    </source>
</evidence>
<dbReference type="Proteomes" id="UP001060085">
    <property type="component" value="Linkage Group LG01"/>
</dbReference>
<protein>
    <submittedName>
        <fullName evidence="1">Uncharacterized protein</fullName>
    </submittedName>
</protein>
<reference evidence="2" key="1">
    <citation type="journal article" date="2023" name="Nat. Plants">
        <title>Single-cell RNA sequencing provides a high-resolution roadmap for understanding the multicellular compartmentation of specialized metabolism.</title>
        <authorList>
            <person name="Sun S."/>
            <person name="Shen X."/>
            <person name="Li Y."/>
            <person name="Li Y."/>
            <person name="Wang S."/>
            <person name="Li R."/>
            <person name="Zhang H."/>
            <person name="Shen G."/>
            <person name="Guo B."/>
            <person name="Wei J."/>
            <person name="Xu J."/>
            <person name="St-Pierre B."/>
            <person name="Chen S."/>
            <person name="Sun C."/>
        </authorList>
    </citation>
    <scope>NUCLEOTIDE SEQUENCE [LARGE SCALE GENOMIC DNA]</scope>
</reference>
<comment type="caution">
    <text evidence="1">The sequence shown here is derived from an EMBL/GenBank/DDBJ whole genome shotgun (WGS) entry which is preliminary data.</text>
</comment>